<evidence type="ECO:0000313" key="2">
    <source>
        <dbReference type="EMBL" id="QGM46656.1"/>
    </source>
</evidence>
<sequence>MSKWAQIVRELLTEKQISVRELARCTRVSRSTLHHFLNSGGRLGMEQLERIMSALRYTLAVFDKQGKLKCQSPPLASVHVAKSLRTANAALVKSGDTKKAAPDTTRRALPLANVATTANGIKPAKISLLSIRHA</sequence>
<dbReference type="PROSITE" id="PS50943">
    <property type="entry name" value="HTH_CROC1"/>
    <property type="match status" value="1"/>
</dbReference>
<organism evidence="2 3">
    <name type="scientific">Methylocystis heyeri</name>
    <dbReference type="NCBI Taxonomy" id="391905"/>
    <lineage>
        <taxon>Bacteria</taxon>
        <taxon>Pseudomonadati</taxon>
        <taxon>Pseudomonadota</taxon>
        <taxon>Alphaproteobacteria</taxon>
        <taxon>Hyphomicrobiales</taxon>
        <taxon>Methylocystaceae</taxon>
        <taxon>Methylocystis</taxon>
    </lineage>
</organism>
<dbReference type="Proteomes" id="UP000309061">
    <property type="component" value="Chromosome"/>
</dbReference>
<dbReference type="Pfam" id="PF13443">
    <property type="entry name" value="HTH_26"/>
    <property type="match status" value="1"/>
</dbReference>
<dbReference type="InterPro" id="IPR001387">
    <property type="entry name" value="Cro/C1-type_HTH"/>
</dbReference>
<dbReference type="CDD" id="cd00093">
    <property type="entry name" value="HTH_XRE"/>
    <property type="match status" value="1"/>
</dbReference>
<gene>
    <name evidence="2" type="ORF">H2LOC_013670</name>
</gene>
<protein>
    <submittedName>
        <fullName evidence="2">Helix-turn-helix domain-containing protein</fullName>
    </submittedName>
</protein>
<dbReference type="EMBL" id="CP046052">
    <property type="protein sequence ID" value="QGM46656.1"/>
    <property type="molecule type" value="Genomic_DNA"/>
</dbReference>
<dbReference type="InterPro" id="IPR010982">
    <property type="entry name" value="Lambda_DNA-bd_dom_sf"/>
</dbReference>
<dbReference type="Gene3D" id="1.10.260.40">
    <property type="entry name" value="lambda repressor-like DNA-binding domains"/>
    <property type="match status" value="1"/>
</dbReference>
<dbReference type="KEGG" id="mhey:H2LOC_013670"/>
<evidence type="ECO:0000313" key="3">
    <source>
        <dbReference type="Proteomes" id="UP000309061"/>
    </source>
</evidence>
<dbReference type="RefSeq" id="WP_136496880.1">
    <property type="nucleotide sequence ID" value="NZ_CP046052.1"/>
</dbReference>
<dbReference type="SMART" id="SM00530">
    <property type="entry name" value="HTH_XRE"/>
    <property type="match status" value="1"/>
</dbReference>
<feature type="domain" description="HTH cro/C1-type" evidence="1">
    <location>
        <begin position="8"/>
        <end position="62"/>
    </location>
</feature>
<dbReference type="GO" id="GO:0003677">
    <property type="term" value="F:DNA binding"/>
    <property type="evidence" value="ECO:0007669"/>
    <property type="project" value="InterPro"/>
</dbReference>
<dbReference type="SUPFAM" id="SSF47413">
    <property type="entry name" value="lambda repressor-like DNA-binding domains"/>
    <property type="match status" value="1"/>
</dbReference>
<keyword evidence="3" id="KW-1185">Reference proteome</keyword>
<name>A0A6B8KEE3_9HYPH</name>
<proteinExistence type="predicted"/>
<accession>A0A6B8KEE3</accession>
<evidence type="ECO:0000259" key="1">
    <source>
        <dbReference type="PROSITE" id="PS50943"/>
    </source>
</evidence>
<dbReference type="AlphaFoldDB" id="A0A6B8KEE3"/>
<reference evidence="2 3" key="1">
    <citation type="submission" date="2019-11" db="EMBL/GenBank/DDBJ databases">
        <title>The genome sequence of Methylocystis heyeri.</title>
        <authorList>
            <person name="Oshkin I.Y."/>
            <person name="Miroshnikov K."/>
            <person name="Dedysh S.N."/>
        </authorList>
    </citation>
    <scope>NUCLEOTIDE SEQUENCE [LARGE SCALE GENOMIC DNA]</scope>
    <source>
        <strain evidence="2 3">H2</strain>
    </source>
</reference>